<keyword evidence="5 10" id="KW-0547">Nucleotide-binding</keyword>
<evidence type="ECO:0000259" key="12">
    <source>
        <dbReference type="PROSITE" id="PS50011"/>
    </source>
</evidence>
<protein>
    <recommendedName>
        <fullName evidence="2">non-specific serine/threonine protein kinase</fullName>
        <ecNumber evidence="2">2.7.11.1</ecNumber>
    </recommendedName>
</protein>
<dbReference type="Proteomes" id="UP001163823">
    <property type="component" value="Chromosome 3"/>
</dbReference>
<proteinExistence type="inferred from homology"/>
<evidence type="ECO:0000256" key="10">
    <source>
        <dbReference type="PROSITE-ProRule" id="PRU10141"/>
    </source>
</evidence>
<evidence type="ECO:0000313" key="14">
    <source>
        <dbReference type="Proteomes" id="UP001163823"/>
    </source>
</evidence>
<dbReference type="AlphaFoldDB" id="A0AAD7VGF9"/>
<gene>
    <name evidence="13" type="ORF">O6P43_004936</name>
</gene>
<reference evidence="13" key="1">
    <citation type="journal article" date="2023" name="Science">
        <title>Elucidation of the pathway for biosynthesis of saponin adjuvants from the soapbark tree.</title>
        <authorList>
            <person name="Reed J."/>
            <person name="Orme A."/>
            <person name="El-Demerdash A."/>
            <person name="Owen C."/>
            <person name="Martin L.B.B."/>
            <person name="Misra R.C."/>
            <person name="Kikuchi S."/>
            <person name="Rejzek M."/>
            <person name="Martin A.C."/>
            <person name="Harkess A."/>
            <person name="Leebens-Mack J."/>
            <person name="Louveau T."/>
            <person name="Stephenson M.J."/>
            <person name="Osbourn A."/>
        </authorList>
    </citation>
    <scope>NUCLEOTIDE SEQUENCE</scope>
    <source>
        <strain evidence="13">S10</strain>
    </source>
</reference>
<dbReference type="Gene3D" id="3.30.200.20">
    <property type="entry name" value="Phosphorylase Kinase, domain 1"/>
    <property type="match status" value="1"/>
</dbReference>
<dbReference type="InterPro" id="IPR011009">
    <property type="entry name" value="Kinase-like_dom_sf"/>
</dbReference>
<accession>A0AAD7VGF9</accession>
<dbReference type="InterPro" id="IPR001245">
    <property type="entry name" value="Ser-Thr/Tyr_kinase_cat_dom"/>
</dbReference>
<evidence type="ECO:0000256" key="1">
    <source>
        <dbReference type="ARBA" id="ARBA00010507"/>
    </source>
</evidence>
<evidence type="ECO:0000256" key="3">
    <source>
        <dbReference type="ARBA" id="ARBA00022527"/>
    </source>
</evidence>
<name>A0AAD7VGF9_QUISA</name>
<evidence type="ECO:0000256" key="5">
    <source>
        <dbReference type="ARBA" id="ARBA00022741"/>
    </source>
</evidence>
<dbReference type="GO" id="GO:0005524">
    <property type="term" value="F:ATP binding"/>
    <property type="evidence" value="ECO:0007669"/>
    <property type="project" value="UniProtKB-UniRule"/>
</dbReference>
<dbReference type="GO" id="GO:0004674">
    <property type="term" value="F:protein serine/threonine kinase activity"/>
    <property type="evidence" value="ECO:0007669"/>
    <property type="project" value="UniProtKB-KW"/>
</dbReference>
<evidence type="ECO:0000256" key="4">
    <source>
        <dbReference type="ARBA" id="ARBA00022679"/>
    </source>
</evidence>
<evidence type="ECO:0000256" key="7">
    <source>
        <dbReference type="ARBA" id="ARBA00022840"/>
    </source>
</evidence>
<comment type="similarity">
    <text evidence="1">Belongs to the protein kinase superfamily. TKL Ser/Thr protein kinase family. RAF subfamily.</text>
</comment>
<dbReference type="KEGG" id="qsa:O6P43_004936"/>
<dbReference type="InterPro" id="IPR017441">
    <property type="entry name" value="Protein_kinase_ATP_BS"/>
</dbReference>
<dbReference type="Gene3D" id="1.10.510.10">
    <property type="entry name" value="Transferase(Phosphotransferase) domain 1"/>
    <property type="match status" value="2"/>
</dbReference>
<feature type="binding site" evidence="10">
    <location>
        <position position="60"/>
    </location>
    <ligand>
        <name>ATP</name>
        <dbReference type="ChEBI" id="CHEBI:30616"/>
    </ligand>
</feature>
<comment type="catalytic activity">
    <reaction evidence="9">
        <text>L-seryl-[protein] + ATP = O-phospho-L-seryl-[protein] + ADP + H(+)</text>
        <dbReference type="Rhea" id="RHEA:17989"/>
        <dbReference type="Rhea" id="RHEA-COMP:9863"/>
        <dbReference type="Rhea" id="RHEA-COMP:11604"/>
        <dbReference type="ChEBI" id="CHEBI:15378"/>
        <dbReference type="ChEBI" id="CHEBI:29999"/>
        <dbReference type="ChEBI" id="CHEBI:30616"/>
        <dbReference type="ChEBI" id="CHEBI:83421"/>
        <dbReference type="ChEBI" id="CHEBI:456216"/>
        <dbReference type="EC" id="2.7.11.1"/>
    </reaction>
</comment>
<dbReference type="PROSITE" id="PS00108">
    <property type="entry name" value="PROTEIN_KINASE_ST"/>
    <property type="match status" value="1"/>
</dbReference>
<dbReference type="SUPFAM" id="SSF56112">
    <property type="entry name" value="Protein kinase-like (PK-like)"/>
    <property type="match status" value="1"/>
</dbReference>
<feature type="domain" description="Protein kinase" evidence="12">
    <location>
        <begin position="33"/>
        <end position="266"/>
    </location>
</feature>
<dbReference type="EMBL" id="JARAOO010000003">
    <property type="protein sequence ID" value="KAJ7974947.1"/>
    <property type="molecule type" value="Genomic_DNA"/>
</dbReference>
<organism evidence="13 14">
    <name type="scientific">Quillaja saponaria</name>
    <name type="common">Soap bark tree</name>
    <dbReference type="NCBI Taxonomy" id="32244"/>
    <lineage>
        <taxon>Eukaryota</taxon>
        <taxon>Viridiplantae</taxon>
        <taxon>Streptophyta</taxon>
        <taxon>Embryophyta</taxon>
        <taxon>Tracheophyta</taxon>
        <taxon>Spermatophyta</taxon>
        <taxon>Magnoliopsida</taxon>
        <taxon>eudicotyledons</taxon>
        <taxon>Gunneridae</taxon>
        <taxon>Pentapetalae</taxon>
        <taxon>rosids</taxon>
        <taxon>fabids</taxon>
        <taxon>Fabales</taxon>
        <taxon>Quillajaceae</taxon>
        <taxon>Quillaja</taxon>
    </lineage>
</organism>
<dbReference type="FunFam" id="3.30.200.20:FF:000060">
    <property type="entry name" value="Serine/threonine-protein kinase isoform 1"/>
    <property type="match status" value="1"/>
</dbReference>
<evidence type="ECO:0000256" key="11">
    <source>
        <dbReference type="RuleBase" id="RU000304"/>
    </source>
</evidence>
<dbReference type="PROSITE" id="PS00107">
    <property type="entry name" value="PROTEIN_KINASE_ATP"/>
    <property type="match status" value="1"/>
</dbReference>
<evidence type="ECO:0000256" key="9">
    <source>
        <dbReference type="ARBA" id="ARBA00048679"/>
    </source>
</evidence>
<keyword evidence="4" id="KW-0808">Transferase</keyword>
<dbReference type="EC" id="2.7.11.1" evidence="2"/>
<dbReference type="PROSITE" id="PS50011">
    <property type="entry name" value="PROTEIN_KINASE_DOM"/>
    <property type="match status" value="1"/>
</dbReference>
<keyword evidence="7 10" id="KW-0067">ATP-binding</keyword>
<evidence type="ECO:0000256" key="2">
    <source>
        <dbReference type="ARBA" id="ARBA00012513"/>
    </source>
</evidence>
<keyword evidence="3 11" id="KW-0723">Serine/threonine-protein kinase</keyword>
<evidence type="ECO:0000313" key="13">
    <source>
        <dbReference type="EMBL" id="KAJ7974947.1"/>
    </source>
</evidence>
<dbReference type="InterPro" id="IPR051681">
    <property type="entry name" value="Ser/Thr_Kinases-Pseudokinases"/>
</dbReference>
<keyword evidence="6 13" id="KW-0418">Kinase</keyword>
<evidence type="ECO:0000256" key="8">
    <source>
        <dbReference type="ARBA" id="ARBA00047899"/>
    </source>
</evidence>
<dbReference type="PIRSF" id="PIRSF000654">
    <property type="entry name" value="Integrin-linked_kinase"/>
    <property type="match status" value="1"/>
</dbReference>
<dbReference type="InterPro" id="IPR008271">
    <property type="entry name" value="Ser/Thr_kinase_AS"/>
</dbReference>
<dbReference type="Pfam" id="PF07714">
    <property type="entry name" value="PK_Tyr_Ser-Thr"/>
    <property type="match status" value="1"/>
</dbReference>
<dbReference type="PANTHER" id="PTHR44329:SF281">
    <property type="entry name" value="SERINE_THREONINE-PROTEIN KINASE CTR1"/>
    <property type="match status" value="1"/>
</dbReference>
<dbReference type="CDD" id="cd13999">
    <property type="entry name" value="STKc_MAP3K-like"/>
    <property type="match status" value="1"/>
</dbReference>
<sequence length="267" mass="30708">MWHPQKQIQSATDTSSQDLNFNEEDLNIQWSGIILKEVIGTGSFGTVHRADWHGSDVAIKILGKQDIHTDCFEEFLREVAVMRRLQHPNIVLFTGAITQLPNLSIVTEYLSRGSLFELMQMPNASLVLNESFRLNMAYDVAKGMNYLNQFKPPIVHRDLKSPNLLVDNTFKVKPEWMAPEVLRDEQSNEKSDFYSFGVILWELMTLQQPWRDLRPSQVVAAVGFMGKMLEIPTYVNPEVAALIEICWAEELWKRPPFSLYHEISALK</sequence>
<dbReference type="PANTHER" id="PTHR44329">
    <property type="entry name" value="SERINE/THREONINE-PROTEIN KINASE TNNI3K-RELATED"/>
    <property type="match status" value="1"/>
</dbReference>
<dbReference type="SMART" id="SM00220">
    <property type="entry name" value="S_TKc"/>
    <property type="match status" value="1"/>
</dbReference>
<comment type="catalytic activity">
    <reaction evidence="8">
        <text>L-threonyl-[protein] + ATP = O-phospho-L-threonyl-[protein] + ADP + H(+)</text>
        <dbReference type="Rhea" id="RHEA:46608"/>
        <dbReference type="Rhea" id="RHEA-COMP:11060"/>
        <dbReference type="Rhea" id="RHEA-COMP:11605"/>
        <dbReference type="ChEBI" id="CHEBI:15378"/>
        <dbReference type="ChEBI" id="CHEBI:30013"/>
        <dbReference type="ChEBI" id="CHEBI:30616"/>
        <dbReference type="ChEBI" id="CHEBI:61977"/>
        <dbReference type="ChEBI" id="CHEBI:456216"/>
        <dbReference type="EC" id="2.7.11.1"/>
    </reaction>
</comment>
<evidence type="ECO:0000256" key="6">
    <source>
        <dbReference type="ARBA" id="ARBA00022777"/>
    </source>
</evidence>
<keyword evidence="14" id="KW-1185">Reference proteome</keyword>
<dbReference type="InterPro" id="IPR000719">
    <property type="entry name" value="Prot_kinase_dom"/>
</dbReference>
<comment type="caution">
    <text evidence="13">The sequence shown here is derived from an EMBL/GenBank/DDBJ whole genome shotgun (WGS) entry which is preliminary data.</text>
</comment>